<dbReference type="Proteomes" id="UP000232229">
    <property type="component" value="Chromosome"/>
</dbReference>
<reference evidence="1 2" key="1">
    <citation type="submission" date="2017-08" db="EMBL/GenBank/DDBJ databases">
        <title>Complete Genome Sequence of Mesoplasma chauliocola.</title>
        <authorList>
            <person name="Knight T.F.Jr."/>
            <person name="Citino T."/>
        </authorList>
    </citation>
    <scope>NUCLEOTIDE SEQUENCE [LARGE SCALE GENOMIC DNA]</scope>
    <source>
        <strain evidence="1 2">CHPA-2</strain>
    </source>
</reference>
<keyword evidence="2" id="KW-1185">Reference proteome</keyword>
<dbReference type="AlphaFoldDB" id="A0A249SNI1"/>
<protein>
    <submittedName>
        <fullName evidence="1">Uncharacterized protein</fullName>
    </submittedName>
</protein>
<dbReference type="EMBL" id="CP023173">
    <property type="protein sequence ID" value="ASZ09224.1"/>
    <property type="molecule type" value="Genomic_DNA"/>
</dbReference>
<organism evidence="1 2">
    <name type="scientific">Mesoplasma chauliocola</name>
    <dbReference type="NCBI Taxonomy" id="216427"/>
    <lineage>
        <taxon>Bacteria</taxon>
        <taxon>Bacillati</taxon>
        <taxon>Mycoplasmatota</taxon>
        <taxon>Mollicutes</taxon>
        <taxon>Entomoplasmatales</taxon>
        <taxon>Entomoplasmataceae</taxon>
        <taxon>Mesoplasma</taxon>
    </lineage>
</organism>
<accession>A0A249SNI1</accession>
<proteinExistence type="predicted"/>
<dbReference type="RefSeq" id="WP_027875696.1">
    <property type="nucleotide sequence ID" value="NZ_CP023173.1"/>
</dbReference>
<sequence>MNKLSLEKITKIKNKVSWINFSHGSNKLKHEYLLKKNFKLLHTYQGMVLDLKNWNIKDSLDNDHIKVVETKSDVETFSQILLKVVLNEKQ</sequence>
<evidence type="ECO:0000313" key="2">
    <source>
        <dbReference type="Proteomes" id="UP000232229"/>
    </source>
</evidence>
<evidence type="ECO:0000313" key="1">
    <source>
        <dbReference type="EMBL" id="ASZ09224.1"/>
    </source>
</evidence>
<dbReference type="KEGG" id="mchc:CK556_02565"/>
<name>A0A249SNI1_9MOLU</name>
<gene>
    <name evidence="1" type="ORF">CK556_02565</name>
</gene>